<dbReference type="InterPro" id="IPR004274">
    <property type="entry name" value="FCP1_dom"/>
</dbReference>
<proteinExistence type="inferred from homology"/>
<dbReference type="AlphaFoldDB" id="A0A9W4GEX9"/>
<comment type="caution">
    <text evidence="4">The sequence shown here is derived from an EMBL/GenBank/DDBJ whole genome shotgun (WGS) entry which is preliminary data.</text>
</comment>
<accession>A0A9W4GEX9</accession>
<gene>
    <name evidence="4" type="ORF">BGTH12_LOCUS3536</name>
</gene>
<comment type="function">
    <text evidence="1">Essential component of the TIM23 complex, a complex that mediates the translocation of transit peptide-containing proteins across the mitochondrial inner membrane.</text>
</comment>
<dbReference type="PANTHER" id="PTHR12210">
    <property type="entry name" value="DULLARD PROTEIN PHOSPHATASE"/>
    <property type="match status" value="1"/>
</dbReference>
<comment type="subunit">
    <text evidence="1">Component of the TIM23 complex.</text>
</comment>
<keyword evidence="1" id="KW-0653">Protein transport</keyword>
<keyword evidence="1" id="KW-0496">Mitochondrion</keyword>
<evidence type="ECO:0000256" key="1">
    <source>
        <dbReference type="RuleBase" id="RU365079"/>
    </source>
</evidence>
<keyword evidence="1" id="KW-0809">Transit peptide</keyword>
<evidence type="ECO:0000313" key="4">
    <source>
        <dbReference type="EMBL" id="CAD6502178.1"/>
    </source>
</evidence>
<protein>
    <recommendedName>
        <fullName evidence="1">Mitochondrial import inner membrane translocase subunit TIM50</fullName>
    </recommendedName>
</protein>
<dbReference type="Proteomes" id="UP000683417">
    <property type="component" value="Unassembled WGS sequence"/>
</dbReference>
<keyword evidence="1" id="KW-0813">Transport</keyword>
<evidence type="ECO:0000256" key="2">
    <source>
        <dbReference type="SAM" id="MobiDB-lite"/>
    </source>
</evidence>
<organism evidence="4 5">
    <name type="scientific">Blumeria graminis f. sp. triticale</name>
    <dbReference type="NCBI Taxonomy" id="1689686"/>
    <lineage>
        <taxon>Eukaryota</taxon>
        <taxon>Fungi</taxon>
        <taxon>Dikarya</taxon>
        <taxon>Ascomycota</taxon>
        <taxon>Pezizomycotina</taxon>
        <taxon>Leotiomycetes</taxon>
        <taxon>Erysiphales</taxon>
        <taxon>Erysiphaceae</taxon>
        <taxon>Blumeria</taxon>
    </lineage>
</organism>
<dbReference type="InterPro" id="IPR050365">
    <property type="entry name" value="TIM50"/>
</dbReference>
<dbReference type="PROSITE" id="PS50969">
    <property type="entry name" value="FCP1"/>
    <property type="match status" value="1"/>
</dbReference>
<reference evidence="4" key="1">
    <citation type="submission" date="2020-10" db="EMBL/GenBank/DDBJ databases">
        <authorList>
            <person name="Muller C M."/>
        </authorList>
    </citation>
    <scope>NUCLEOTIDE SEQUENCE</scope>
    <source>
        <strain evidence="4">THUN-12</strain>
    </source>
</reference>
<dbReference type="Pfam" id="PF03031">
    <property type="entry name" value="NIF"/>
    <property type="match status" value="1"/>
</dbReference>
<comment type="similarity">
    <text evidence="1">Belongs to the TIM50 family.</text>
</comment>
<feature type="domain" description="FCP1 homology" evidence="3">
    <location>
        <begin position="132"/>
        <end position="302"/>
    </location>
</feature>
<sequence>MPTSLPKILFCSHEISYSLLGRGCLAYFSMDITSSFPYMTTSHKYFNTDHFTSRPDTSHNKSSYSTAPTEPLHVGTTSGLDRKPSGPIAPPTRQCENQKRYEKVLPSSKSGGIPDPTTCYIGDALARPFLLRKPQHLLVVLDLNGTLIYRPSKKNPARFIRRPHALRFLRYCVENFTVVIWSSARPENVELICKRLIPPSLRKRLTAIWARNKFGLVKEDYDLRVVCFKRLSKLWRDASISQSHPDYSSGGRWDQTNTVLIDDSFEKGRSEPFNLIRVPEFLGDIHESDDVLPKVLEYLDCLSSYSNISAYIHKDPFAIRIE</sequence>
<dbReference type="SMART" id="SM00577">
    <property type="entry name" value="CPDc"/>
    <property type="match status" value="1"/>
</dbReference>
<feature type="region of interest" description="Disordered" evidence="2">
    <location>
        <begin position="56"/>
        <end position="100"/>
    </location>
</feature>
<evidence type="ECO:0000259" key="3">
    <source>
        <dbReference type="PROSITE" id="PS50969"/>
    </source>
</evidence>
<comment type="subcellular location">
    <subcellularLocation>
        <location evidence="1">Mitochondrion inner membrane</location>
        <topology evidence="1">Single-pass membrane protein</topology>
    </subcellularLocation>
</comment>
<dbReference type="EMBL" id="CAJHIT010000005">
    <property type="protein sequence ID" value="CAD6502178.1"/>
    <property type="molecule type" value="Genomic_DNA"/>
</dbReference>
<dbReference type="GO" id="GO:0015031">
    <property type="term" value="P:protein transport"/>
    <property type="evidence" value="ECO:0007669"/>
    <property type="project" value="UniProtKB-KW"/>
</dbReference>
<evidence type="ECO:0000313" key="5">
    <source>
        <dbReference type="Proteomes" id="UP000683417"/>
    </source>
</evidence>
<name>A0A9W4GEX9_BLUGR</name>
<keyword evidence="1" id="KW-0811">Translocation</keyword>
<dbReference type="GO" id="GO:0005744">
    <property type="term" value="C:TIM23 mitochondrial import inner membrane translocase complex"/>
    <property type="evidence" value="ECO:0007669"/>
    <property type="project" value="UniProtKB-UniRule"/>
</dbReference>